<keyword evidence="12" id="KW-0963">Cytoplasm</keyword>
<dbReference type="CDD" id="cd02274">
    <property type="entry name" value="DHDPR_N"/>
    <property type="match status" value="1"/>
</dbReference>
<dbReference type="Gene3D" id="3.40.50.720">
    <property type="entry name" value="NAD(P)-binding Rossmann-like Domain"/>
    <property type="match status" value="1"/>
</dbReference>
<comment type="pathway">
    <text evidence="8 12">Amino-acid biosynthesis; L-lysine biosynthesis via DAP pathway; (S)-tetrahydrodipicolinate from L-aspartate: step 4/4.</text>
</comment>
<name>A0A0G0D314_9BACT</name>
<dbReference type="UniPathway" id="UPA00034">
    <property type="reaction ID" value="UER00018"/>
</dbReference>
<dbReference type="GO" id="GO:0050661">
    <property type="term" value="F:NADP binding"/>
    <property type="evidence" value="ECO:0007669"/>
    <property type="project" value="UniProtKB-UniRule"/>
</dbReference>
<keyword evidence="7 12" id="KW-0457">Lysine biosynthesis</keyword>
<dbReference type="SUPFAM" id="SSF55347">
    <property type="entry name" value="Glyceraldehyde-3-phosphate dehydrogenase-like, C-terminal domain"/>
    <property type="match status" value="1"/>
</dbReference>
<dbReference type="GO" id="GO:0009089">
    <property type="term" value="P:lysine biosynthetic process via diaminopimelate"/>
    <property type="evidence" value="ECO:0007669"/>
    <property type="project" value="UniProtKB-UniRule"/>
</dbReference>
<dbReference type="InterPro" id="IPR000846">
    <property type="entry name" value="DapB_N"/>
</dbReference>
<feature type="binding site" evidence="12">
    <location>
        <begin position="80"/>
        <end position="82"/>
    </location>
    <ligand>
        <name>NAD(+)</name>
        <dbReference type="ChEBI" id="CHEBI:57540"/>
    </ligand>
</feature>
<comment type="catalytic activity">
    <reaction evidence="10 12">
        <text>(S)-2,3,4,5-tetrahydrodipicolinate + NADP(+) + H2O = (2S,4S)-4-hydroxy-2,3,4,5-tetrahydrodipicolinate + NADPH + H(+)</text>
        <dbReference type="Rhea" id="RHEA:35331"/>
        <dbReference type="ChEBI" id="CHEBI:15377"/>
        <dbReference type="ChEBI" id="CHEBI:15378"/>
        <dbReference type="ChEBI" id="CHEBI:16845"/>
        <dbReference type="ChEBI" id="CHEBI:57783"/>
        <dbReference type="ChEBI" id="CHEBI:58349"/>
        <dbReference type="ChEBI" id="CHEBI:67139"/>
        <dbReference type="EC" id="1.17.1.8"/>
    </reaction>
</comment>
<keyword evidence="5 12" id="KW-0560">Oxidoreductase</keyword>
<comment type="function">
    <text evidence="12">Catalyzes the conversion of 4-hydroxy-tetrahydrodipicolinate (HTPA) to tetrahydrodipicolinate.</text>
</comment>
<accession>A0A0G0D314</accession>
<evidence type="ECO:0000256" key="4">
    <source>
        <dbReference type="ARBA" id="ARBA00022915"/>
    </source>
</evidence>
<dbReference type="EMBL" id="LBQZ01000039">
    <property type="protein sequence ID" value="KKP87718.1"/>
    <property type="molecule type" value="Genomic_DNA"/>
</dbReference>
<evidence type="ECO:0000313" key="16">
    <source>
        <dbReference type="Proteomes" id="UP000034798"/>
    </source>
</evidence>
<dbReference type="GO" id="GO:0008839">
    <property type="term" value="F:4-hydroxy-tetrahydrodipicolinate reductase"/>
    <property type="evidence" value="ECO:0007669"/>
    <property type="project" value="UniProtKB-EC"/>
</dbReference>
<reference evidence="15 16" key="1">
    <citation type="journal article" date="2015" name="Nature">
        <title>rRNA introns, odd ribosomes, and small enigmatic genomes across a large radiation of phyla.</title>
        <authorList>
            <person name="Brown C.T."/>
            <person name="Hug L.A."/>
            <person name="Thomas B.C."/>
            <person name="Sharon I."/>
            <person name="Castelle C.J."/>
            <person name="Singh A."/>
            <person name="Wilkins M.J."/>
            <person name="Williams K.H."/>
            <person name="Banfield J.F."/>
        </authorList>
    </citation>
    <scope>NUCLEOTIDE SEQUENCE [LARGE SCALE GENOMIC DNA]</scope>
</reference>
<feature type="binding site" evidence="12">
    <location>
        <begin position="105"/>
        <end position="108"/>
    </location>
    <ligand>
        <name>NAD(+)</name>
        <dbReference type="ChEBI" id="CHEBI:57540"/>
    </ligand>
</feature>
<dbReference type="PATRIC" id="fig|1618752.3.peg.545"/>
<proteinExistence type="inferred from homology"/>
<feature type="domain" description="Dihydrodipicolinate reductase C-terminal" evidence="14">
    <location>
        <begin position="111"/>
        <end position="223"/>
    </location>
</feature>
<evidence type="ECO:0000256" key="8">
    <source>
        <dbReference type="ARBA" id="ARBA00037922"/>
    </source>
</evidence>
<evidence type="ECO:0000256" key="12">
    <source>
        <dbReference type="HAMAP-Rule" id="MF_00102"/>
    </source>
</evidence>
<dbReference type="GO" id="GO:0005829">
    <property type="term" value="C:cytosol"/>
    <property type="evidence" value="ECO:0007669"/>
    <property type="project" value="TreeGrafter"/>
</dbReference>
<dbReference type="Pfam" id="PF05173">
    <property type="entry name" value="DapB_C"/>
    <property type="match status" value="1"/>
</dbReference>
<comment type="subunit">
    <text evidence="12">Homotetramer.</text>
</comment>
<evidence type="ECO:0000313" key="15">
    <source>
        <dbReference type="EMBL" id="KKP87718.1"/>
    </source>
</evidence>
<sequence length="223" mass="24584">MNNKIKVALIGYGKMGKEIEALCKDSEIFEIVSISYKNVSDKLDIKGISKADVAIDFTSKDVVLKNIQEVSKLGVNMVVGTTGWSDSLDEVKKIIEKNKIGFIYSPNFSVGVNIFFKMMDNAIKLFAKLPEYDAYGLEIHHKAKKDSPSGTALKIASKIKGLNFTSIRAGRNPGFHEVVFDSEADGITLSHQAYNRVGFAKGALMAAEFIKNKKGVYSFEDIL</sequence>
<feature type="binding site" evidence="12">
    <location>
        <begin position="150"/>
        <end position="151"/>
    </location>
    <ligand>
        <name>(S)-2,3,4,5-tetrahydrodipicolinate</name>
        <dbReference type="ChEBI" id="CHEBI:16845"/>
    </ligand>
</feature>
<dbReference type="GO" id="GO:0051287">
    <property type="term" value="F:NAD binding"/>
    <property type="evidence" value="ECO:0007669"/>
    <property type="project" value="UniProtKB-UniRule"/>
</dbReference>
<evidence type="ECO:0000256" key="5">
    <source>
        <dbReference type="ARBA" id="ARBA00023002"/>
    </source>
</evidence>
<feature type="active site" description="Proton donor" evidence="12">
    <location>
        <position position="144"/>
    </location>
</feature>
<evidence type="ECO:0000259" key="14">
    <source>
        <dbReference type="Pfam" id="PF05173"/>
    </source>
</evidence>
<dbReference type="HAMAP" id="MF_00102">
    <property type="entry name" value="DapB"/>
    <property type="match status" value="1"/>
</dbReference>
<evidence type="ECO:0000259" key="13">
    <source>
        <dbReference type="Pfam" id="PF01113"/>
    </source>
</evidence>
<evidence type="ECO:0000256" key="10">
    <source>
        <dbReference type="ARBA" id="ARBA00049080"/>
    </source>
</evidence>
<dbReference type="PIRSF" id="PIRSF000161">
    <property type="entry name" value="DHPR"/>
    <property type="match status" value="1"/>
</dbReference>
<evidence type="ECO:0000256" key="3">
    <source>
        <dbReference type="ARBA" id="ARBA00022857"/>
    </source>
</evidence>
<dbReference type="PANTHER" id="PTHR20836:SF0">
    <property type="entry name" value="4-HYDROXY-TETRAHYDRODIPICOLINATE REDUCTASE 1, CHLOROPLASTIC-RELATED"/>
    <property type="match status" value="1"/>
</dbReference>
<feature type="domain" description="Dihydrodipicolinate reductase N-terminal" evidence="13">
    <location>
        <begin position="5"/>
        <end position="108"/>
    </location>
</feature>
<comment type="catalytic activity">
    <reaction evidence="11 12">
        <text>(S)-2,3,4,5-tetrahydrodipicolinate + NAD(+) + H2O = (2S,4S)-4-hydroxy-2,3,4,5-tetrahydrodipicolinate + NADH + H(+)</text>
        <dbReference type="Rhea" id="RHEA:35323"/>
        <dbReference type="ChEBI" id="CHEBI:15377"/>
        <dbReference type="ChEBI" id="CHEBI:15378"/>
        <dbReference type="ChEBI" id="CHEBI:16845"/>
        <dbReference type="ChEBI" id="CHEBI:57540"/>
        <dbReference type="ChEBI" id="CHEBI:57945"/>
        <dbReference type="ChEBI" id="CHEBI:67139"/>
        <dbReference type="EC" id="1.17.1.8"/>
    </reaction>
</comment>
<dbReference type="GO" id="GO:0016726">
    <property type="term" value="F:oxidoreductase activity, acting on CH or CH2 groups, NAD or NADP as acceptor"/>
    <property type="evidence" value="ECO:0007669"/>
    <property type="project" value="UniProtKB-UniRule"/>
</dbReference>
<comment type="similarity">
    <text evidence="1 12">Belongs to the DapB family.</text>
</comment>
<keyword evidence="3 12" id="KW-0521">NADP</keyword>
<evidence type="ECO:0000256" key="11">
    <source>
        <dbReference type="ARBA" id="ARBA00049396"/>
    </source>
</evidence>
<dbReference type="EC" id="1.17.1.8" evidence="9 12"/>
<evidence type="ECO:0000256" key="1">
    <source>
        <dbReference type="ARBA" id="ARBA00006642"/>
    </source>
</evidence>
<dbReference type="GO" id="GO:0019877">
    <property type="term" value="P:diaminopimelate biosynthetic process"/>
    <property type="evidence" value="ECO:0007669"/>
    <property type="project" value="UniProtKB-UniRule"/>
</dbReference>
<dbReference type="InterPro" id="IPR023940">
    <property type="entry name" value="DHDPR_bac"/>
</dbReference>
<dbReference type="Pfam" id="PF01113">
    <property type="entry name" value="DapB_N"/>
    <property type="match status" value="1"/>
</dbReference>
<evidence type="ECO:0000256" key="7">
    <source>
        <dbReference type="ARBA" id="ARBA00023154"/>
    </source>
</evidence>
<dbReference type="Proteomes" id="UP000034798">
    <property type="component" value="Unassembled WGS sequence"/>
</dbReference>
<dbReference type="SUPFAM" id="SSF51735">
    <property type="entry name" value="NAD(P)-binding Rossmann-fold domains"/>
    <property type="match status" value="1"/>
</dbReference>
<keyword evidence="2 12" id="KW-0028">Amino-acid biosynthesis</keyword>
<protein>
    <recommendedName>
        <fullName evidence="9 12">4-hydroxy-tetrahydrodipicolinate reductase</fullName>
        <shortName evidence="12">HTPA reductase</shortName>
        <ecNumber evidence="9 12">1.17.1.8</ecNumber>
    </recommendedName>
</protein>
<comment type="subcellular location">
    <subcellularLocation>
        <location evidence="12">Cytoplasm</location>
    </subcellularLocation>
</comment>
<dbReference type="PANTHER" id="PTHR20836">
    <property type="entry name" value="DIHYDRODIPICOLINATE REDUCTASE"/>
    <property type="match status" value="1"/>
</dbReference>
<keyword evidence="4 12" id="KW-0220">Diaminopimelate biosynthesis</keyword>
<gene>
    <name evidence="12" type="primary">dapB</name>
    <name evidence="15" type="ORF">UR91_C0039G0003</name>
</gene>
<dbReference type="InterPro" id="IPR036291">
    <property type="entry name" value="NAD(P)-bd_dom_sf"/>
</dbReference>
<keyword evidence="6 12" id="KW-0520">NAD</keyword>
<feature type="binding site" evidence="12">
    <location>
        <position position="141"/>
    </location>
    <ligand>
        <name>(S)-2,3,4,5-tetrahydrodipicolinate</name>
        <dbReference type="ChEBI" id="CHEBI:16845"/>
    </ligand>
</feature>
<evidence type="ECO:0000256" key="9">
    <source>
        <dbReference type="ARBA" id="ARBA00038983"/>
    </source>
</evidence>
<organism evidence="15 16">
    <name type="scientific">Candidatus Nomurabacteria bacterium GW2011_GWC2_35_8</name>
    <dbReference type="NCBI Taxonomy" id="1618752"/>
    <lineage>
        <taxon>Bacteria</taxon>
        <taxon>Candidatus Nomuraibacteriota</taxon>
    </lineage>
</organism>
<comment type="caution">
    <text evidence="15">The sequence shown here is derived from an EMBL/GenBank/DDBJ whole genome shotgun (WGS) entry which is preliminary data.</text>
</comment>
<dbReference type="InterPro" id="IPR022663">
    <property type="entry name" value="DapB_C"/>
</dbReference>
<dbReference type="Gene3D" id="3.30.360.10">
    <property type="entry name" value="Dihydrodipicolinate Reductase, domain 2"/>
    <property type="match status" value="1"/>
</dbReference>
<comment type="caution">
    <text evidence="12">Lacks conserved residue(s) required for the propagation of feature annotation.</text>
</comment>
<dbReference type="AlphaFoldDB" id="A0A0G0D314"/>
<comment type="caution">
    <text evidence="12">Was originally thought to be a dihydrodipicolinate reductase (DHDPR), catalyzing the conversion of dihydrodipicolinate to tetrahydrodipicolinate. However, it was shown in E.coli that the substrate of the enzymatic reaction is not dihydrodipicolinate (DHDP) but in fact (2S,4S)-4-hydroxy-2,3,4,5-tetrahydrodipicolinic acid (HTPA), the product released by the DapA-catalyzed reaction.</text>
</comment>
<evidence type="ECO:0000256" key="2">
    <source>
        <dbReference type="ARBA" id="ARBA00022605"/>
    </source>
</evidence>
<feature type="active site" description="Proton donor/acceptor" evidence="12">
    <location>
        <position position="140"/>
    </location>
</feature>
<evidence type="ECO:0000256" key="6">
    <source>
        <dbReference type="ARBA" id="ARBA00023027"/>
    </source>
</evidence>